<protein>
    <submittedName>
        <fullName evidence="1">Uncharacterized protein</fullName>
    </submittedName>
</protein>
<dbReference type="AlphaFoldDB" id="A0A0A9A1Y2"/>
<organism evidence="1">
    <name type="scientific">Arundo donax</name>
    <name type="common">Giant reed</name>
    <name type="synonym">Donax arundinaceus</name>
    <dbReference type="NCBI Taxonomy" id="35708"/>
    <lineage>
        <taxon>Eukaryota</taxon>
        <taxon>Viridiplantae</taxon>
        <taxon>Streptophyta</taxon>
        <taxon>Embryophyta</taxon>
        <taxon>Tracheophyta</taxon>
        <taxon>Spermatophyta</taxon>
        <taxon>Magnoliopsida</taxon>
        <taxon>Liliopsida</taxon>
        <taxon>Poales</taxon>
        <taxon>Poaceae</taxon>
        <taxon>PACMAD clade</taxon>
        <taxon>Arundinoideae</taxon>
        <taxon>Arundineae</taxon>
        <taxon>Arundo</taxon>
    </lineage>
</organism>
<proteinExistence type="predicted"/>
<dbReference type="EMBL" id="GBRH01253922">
    <property type="protein sequence ID" value="JAD43973.1"/>
    <property type="molecule type" value="Transcribed_RNA"/>
</dbReference>
<evidence type="ECO:0000313" key="1">
    <source>
        <dbReference type="EMBL" id="JAD43973.1"/>
    </source>
</evidence>
<reference evidence="1" key="2">
    <citation type="journal article" date="2015" name="Data Brief">
        <title>Shoot transcriptome of the giant reed, Arundo donax.</title>
        <authorList>
            <person name="Barrero R.A."/>
            <person name="Guerrero F.D."/>
            <person name="Moolhuijzen P."/>
            <person name="Goolsby J.A."/>
            <person name="Tidwell J."/>
            <person name="Bellgard S.E."/>
            <person name="Bellgard M.I."/>
        </authorList>
    </citation>
    <scope>NUCLEOTIDE SEQUENCE</scope>
    <source>
        <tissue evidence="1">Shoot tissue taken approximately 20 cm above the soil surface</tissue>
    </source>
</reference>
<name>A0A0A9A1Y2_ARUDO</name>
<reference evidence="1" key="1">
    <citation type="submission" date="2014-09" db="EMBL/GenBank/DDBJ databases">
        <authorList>
            <person name="Magalhaes I.L.F."/>
            <person name="Oliveira U."/>
            <person name="Santos F.R."/>
            <person name="Vidigal T.H.D.A."/>
            <person name="Brescovit A.D."/>
            <person name="Santos A.J."/>
        </authorList>
    </citation>
    <scope>NUCLEOTIDE SEQUENCE</scope>
    <source>
        <tissue evidence="1">Shoot tissue taken approximately 20 cm above the soil surface</tissue>
    </source>
</reference>
<sequence>MCSLLMVPGATIALPPAVLVSASRQQQDA</sequence>
<accession>A0A0A9A1Y2</accession>